<evidence type="ECO:0000313" key="1">
    <source>
        <dbReference type="EMBL" id="QQG36815.1"/>
    </source>
</evidence>
<proteinExistence type="predicted"/>
<reference evidence="1 2" key="1">
    <citation type="submission" date="2020-07" db="EMBL/GenBank/DDBJ databases">
        <title>Huge and variable diversity of episymbiotic CPR bacteria and DPANN archaea in groundwater ecosystems.</title>
        <authorList>
            <person name="He C.Y."/>
            <person name="Keren R."/>
            <person name="Whittaker M."/>
            <person name="Farag I.F."/>
            <person name="Doudna J."/>
            <person name="Cate J.H.D."/>
            <person name="Banfield J.F."/>
        </authorList>
    </citation>
    <scope>NUCLEOTIDE SEQUENCE [LARGE SCALE GENOMIC DNA]</scope>
    <source>
        <strain evidence="1">NC_groundwater_70_Ag_B-0.1um_54_66</strain>
    </source>
</reference>
<evidence type="ECO:0000313" key="2">
    <source>
        <dbReference type="Proteomes" id="UP000595362"/>
    </source>
</evidence>
<dbReference type="AlphaFoldDB" id="A0A7T5R3D3"/>
<dbReference type="EMBL" id="CP066681">
    <property type="protein sequence ID" value="QQG36815.1"/>
    <property type="molecule type" value="Genomic_DNA"/>
</dbReference>
<organism evidence="1 2">
    <name type="scientific">Micavibrio aeruginosavorus</name>
    <dbReference type="NCBI Taxonomy" id="349221"/>
    <lineage>
        <taxon>Bacteria</taxon>
        <taxon>Pseudomonadati</taxon>
        <taxon>Bdellovibrionota</taxon>
        <taxon>Bdellovibrionia</taxon>
        <taxon>Bdellovibrionales</taxon>
        <taxon>Pseudobdellovibrionaceae</taxon>
        <taxon>Micavibrio</taxon>
    </lineage>
</organism>
<gene>
    <name evidence="1" type="ORF">HYS17_03325</name>
</gene>
<name>A0A7T5R3D3_9BACT</name>
<accession>A0A7T5R3D3</accession>
<protein>
    <submittedName>
        <fullName evidence="1">Uncharacterized protein</fullName>
    </submittedName>
</protein>
<dbReference type="Proteomes" id="UP000595362">
    <property type="component" value="Chromosome"/>
</dbReference>
<sequence>MTTKKISELPDANALTGSELVPVVQDNATRKTTVEELRGGLAAEEHTHALADITDAGTAAGADIEDFASAAQGAKADSALQHDDMGSAAFEDTTAFATAAQGAKADSALQPEDVGTAALNDTGDFATAAQGAKADSAVQPEDLAYPGLMNAIINGGCLVSHRGNVSLSTSFQYGPVDLLAVKAEGSVSAGTIKQVTSAFSLAKTGAACMVENATLTGSGAILFRRRIEAKDAQAFVNQPAYYSARTYHDSGATRTYTITVRKANAADDFSGVTTIESDTVNIANDTNDDIELAIPDMGDCKNGIEIEVKIACGAITTKDFFLGEEQLSIGEFKQPFEARPVSFETKLVQRYLRFITGFVAVANSGSNMQVIFSHPDMRAAPSYTVTAPLDMTDGYTADFSQSGANIGTIHENNAHGARADIALFSGLTSGRFHIHRATGAGILASAEL</sequence>